<evidence type="ECO:0000256" key="1">
    <source>
        <dbReference type="RuleBase" id="RU000363"/>
    </source>
</evidence>
<dbReference type="NCBIfam" id="NF004825">
    <property type="entry name" value="PRK06181.1"/>
    <property type="match status" value="1"/>
</dbReference>
<dbReference type="EMBL" id="CP050861">
    <property type="protein sequence ID" value="UTD15513.1"/>
    <property type="molecule type" value="Genomic_DNA"/>
</dbReference>
<dbReference type="RefSeq" id="WP_159509225.1">
    <property type="nucleotide sequence ID" value="NZ_CP050861.1"/>
</dbReference>
<dbReference type="PANTHER" id="PTHR44269">
    <property type="entry name" value="DEHYDROGENASE/REDUCTASE SDR FAMILY MEMBER 7-RELATED"/>
    <property type="match status" value="1"/>
</dbReference>
<dbReference type="PRINTS" id="PR00081">
    <property type="entry name" value="GDHRDH"/>
</dbReference>
<reference evidence="2" key="1">
    <citation type="submission" date="2020-04" db="EMBL/GenBank/DDBJ databases">
        <title>Tenacibaculum mesophilum bac2.</title>
        <authorList>
            <person name="Li M."/>
        </authorList>
    </citation>
    <scope>NUCLEOTIDE SEQUENCE</scope>
    <source>
        <strain evidence="2">Bac2</strain>
    </source>
</reference>
<dbReference type="InterPro" id="IPR053011">
    <property type="entry name" value="SDR_family_member_7"/>
</dbReference>
<dbReference type="Gene3D" id="3.40.50.720">
    <property type="entry name" value="NAD(P)-binding Rossmann-like Domain"/>
    <property type="match status" value="1"/>
</dbReference>
<dbReference type="PANTHER" id="PTHR44269:SF1">
    <property type="entry name" value="DEHYDROGENASE_REDUCTASE SDR FAMILY MEMBER 7"/>
    <property type="match status" value="1"/>
</dbReference>
<dbReference type="SUPFAM" id="SSF51735">
    <property type="entry name" value="NAD(P)-binding Rossmann-fold domains"/>
    <property type="match status" value="1"/>
</dbReference>
<accession>A0AAE9MNW6</accession>
<proteinExistence type="inferred from homology"/>
<dbReference type="PROSITE" id="PS00061">
    <property type="entry name" value="ADH_SHORT"/>
    <property type="match status" value="1"/>
</dbReference>
<dbReference type="CDD" id="cd05332">
    <property type="entry name" value="11beta-HSD1_like_SDR_c"/>
    <property type="match status" value="1"/>
</dbReference>
<evidence type="ECO:0000313" key="3">
    <source>
        <dbReference type="Proteomes" id="UP001056837"/>
    </source>
</evidence>
<dbReference type="InterPro" id="IPR002347">
    <property type="entry name" value="SDR_fam"/>
</dbReference>
<dbReference type="PRINTS" id="PR00080">
    <property type="entry name" value="SDRFAMILY"/>
</dbReference>
<name>A0AAE9MNW6_9FLAO</name>
<dbReference type="InterPro" id="IPR036291">
    <property type="entry name" value="NAD(P)-bd_dom_sf"/>
</dbReference>
<evidence type="ECO:0000313" key="2">
    <source>
        <dbReference type="EMBL" id="UTD15513.1"/>
    </source>
</evidence>
<sequence>MNFKEQIFWVTGASSGIGKSLVIELSNYEAKLIISSRNESILREVKKSCKFPEKVMILPLDLEDYENLHERVIKAISFFGRVDVLVNNGGISQRSLVKNTSIKVDKRLMDVNYLGTVALTKALLPHFIENKSGHFVVTTSIVGKIGTPLRSTYAATKHALHGFFDSLRAEHYKDNIAVTLICPGFVTTNVSKNALTGNGTPQSTMDIATANGIDPDRFARMMLKAIKNKKEEVYIAGVKEKLGVYTKRFFPKLLSKMIRKLSVT</sequence>
<comment type="similarity">
    <text evidence="1">Belongs to the short-chain dehydrogenases/reductases (SDR) family.</text>
</comment>
<dbReference type="Proteomes" id="UP001056837">
    <property type="component" value="Chromosome"/>
</dbReference>
<dbReference type="Pfam" id="PF00106">
    <property type="entry name" value="adh_short"/>
    <property type="match status" value="1"/>
</dbReference>
<dbReference type="AlphaFoldDB" id="A0AAE9MNW6"/>
<protein>
    <submittedName>
        <fullName evidence="2">SDR family oxidoreductase</fullName>
    </submittedName>
</protein>
<organism evidence="2 3">
    <name type="scientific">Tenacibaculum mesophilum</name>
    <dbReference type="NCBI Taxonomy" id="104268"/>
    <lineage>
        <taxon>Bacteria</taxon>
        <taxon>Pseudomonadati</taxon>
        <taxon>Bacteroidota</taxon>
        <taxon>Flavobacteriia</taxon>
        <taxon>Flavobacteriales</taxon>
        <taxon>Flavobacteriaceae</taxon>
        <taxon>Tenacibaculum</taxon>
    </lineage>
</organism>
<dbReference type="InterPro" id="IPR020904">
    <property type="entry name" value="Sc_DH/Rdtase_CS"/>
</dbReference>
<gene>
    <name evidence="2" type="ORF">HER15_08550</name>
</gene>